<evidence type="ECO:0000256" key="1">
    <source>
        <dbReference type="ARBA" id="ARBA00004496"/>
    </source>
</evidence>
<evidence type="ECO:0000256" key="2">
    <source>
        <dbReference type="ARBA" id="ARBA00022490"/>
    </source>
</evidence>
<keyword evidence="5" id="KW-0949">S-adenosyl-L-methionine</keyword>
<proteinExistence type="inferred from homology"/>
<feature type="domain" description="S-adenosylmethionine-dependent methyltransferase" evidence="7">
    <location>
        <begin position="181"/>
        <end position="344"/>
    </location>
</feature>
<evidence type="ECO:0000259" key="8">
    <source>
        <dbReference type="Pfam" id="PF17785"/>
    </source>
</evidence>
<keyword evidence="4 9" id="KW-0808">Transferase</keyword>
<dbReference type="CDD" id="cd02440">
    <property type="entry name" value="AdoMet_MTases"/>
    <property type="match status" value="1"/>
</dbReference>
<dbReference type="SUPFAM" id="SSF53335">
    <property type="entry name" value="S-adenosyl-L-methionine-dependent methyltransferases"/>
    <property type="match status" value="1"/>
</dbReference>
<keyword evidence="2" id="KW-0963">Cytoplasm</keyword>
<evidence type="ECO:0000256" key="4">
    <source>
        <dbReference type="ARBA" id="ARBA00022679"/>
    </source>
</evidence>
<dbReference type="InterPro" id="IPR036974">
    <property type="entry name" value="PUA_sf"/>
</dbReference>
<comment type="similarity">
    <text evidence="6">Belongs to the methyltransferase superfamily. RlmI family.</text>
</comment>
<dbReference type="Proteomes" id="UP001596472">
    <property type="component" value="Unassembled WGS sequence"/>
</dbReference>
<evidence type="ECO:0000313" key="9">
    <source>
        <dbReference type="EMBL" id="MFC7337423.1"/>
    </source>
</evidence>
<evidence type="ECO:0000256" key="5">
    <source>
        <dbReference type="ARBA" id="ARBA00022691"/>
    </source>
</evidence>
<comment type="caution">
    <text evidence="9">The sequence shown here is derived from an EMBL/GenBank/DDBJ whole genome shotgun (WGS) entry which is preliminary data.</text>
</comment>
<dbReference type="Gene3D" id="2.30.130.10">
    <property type="entry name" value="PUA domain"/>
    <property type="match status" value="1"/>
</dbReference>
<evidence type="ECO:0000259" key="7">
    <source>
        <dbReference type="Pfam" id="PF10672"/>
    </source>
</evidence>
<evidence type="ECO:0000313" key="10">
    <source>
        <dbReference type="Proteomes" id="UP001596472"/>
    </source>
</evidence>
<dbReference type="CDD" id="cd11572">
    <property type="entry name" value="RlmI_M_like"/>
    <property type="match status" value="1"/>
</dbReference>
<keyword evidence="3 9" id="KW-0489">Methyltransferase</keyword>
<dbReference type="GO" id="GO:0032259">
    <property type="term" value="P:methylation"/>
    <property type="evidence" value="ECO:0007669"/>
    <property type="project" value="UniProtKB-KW"/>
</dbReference>
<dbReference type="Gene3D" id="3.30.750.80">
    <property type="entry name" value="RNA methyltransferase domain (HRMD) like"/>
    <property type="match status" value="1"/>
</dbReference>
<dbReference type="InterPro" id="IPR015947">
    <property type="entry name" value="PUA-like_sf"/>
</dbReference>
<dbReference type="EC" id="2.1.1.-" evidence="9"/>
<dbReference type="GO" id="GO:0008168">
    <property type="term" value="F:methyltransferase activity"/>
    <property type="evidence" value="ECO:0007669"/>
    <property type="project" value="UniProtKB-KW"/>
</dbReference>
<keyword evidence="10" id="KW-1185">Reference proteome</keyword>
<comment type="subcellular location">
    <subcellularLocation>
        <location evidence="1">Cytoplasm</location>
    </subcellularLocation>
</comment>
<dbReference type="Gene3D" id="3.40.50.150">
    <property type="entry name" value="Vaccinia Virus protein VP39"/>
    <property type="match status" value="1"/>
</dbReference>
<dbReference type="InterPro" id="IPR029063">
    <property type="entry name" value="SAM-dependent_MTases_sf"/>
</dbReference>
<dbReference type="PANTHER" id="PTHR42873">
    <property type="entry name" value="RIBOSOMAL RNA LARGE SUBUNIT METHYLTRANSFERASE"/>
    <property type="match status" value="1"/>
</dbReference>
<dbReference type="EMBL" id="JBHTBS010000004">
    <property type="protein sequence ID" value="MFC7337423.1"/>
    <property type="molecule type" value="Genomic_DNA"/>
</dbReference>
<dbReference type="PANTHER" id="PTHR42873:SF1">
    <property type="entry name" value="S-ADENOSYLMETHIONINE-DEPENDENT METHYLTRANSFERASE DOMAIN-CONTAINING PROTEIN"/>
    <property type="match status" value="1"/>
</dbReference>
<accession>A0ABW2L802</accession>
<dbReference type="Pfam" id="PF17785">
    <property type="entry name" value="PUA_3"/>
    <property type="match status" value="1"/>
</dbReference>
<dbReference type="CDD" id="cd21153">
    <property type="entry name" value="PUA_RlmI"/>
    <property type="match status" value="1"/>
</dbReference>
<dbReference type="SUPFAM" id="SSF88697">
    <property type="entry name" value="PUA domain-like"/>
    <property type="match status" value="1"/>
</dbReference>
<sequence>MSDPRPQARLRLQLYPRAESAVRKGHPWVFGDSIRSQNREGEAGEMAVMYDRKDRFMALGFYDPDSPIRVRIVHCGKPATIDRAWWLSRALAAKGRRDEVFNEATNGARCINGESDGFPGLVADRYADTLVVKVYTAAWLQRWDEIESILREVFAPKFLVLRMNRHLLETSEFEEGFRGPEGAEVVVFLENGIRFESAVRHGQKTGFFLDQRDNRARVEKLAKGREVLNVFSFSGGFSLYAARGGAKSVADLDISAHALESAVQNFKLNAEDARIAAVPHETLQADAFKWMDESERKFDLIIVDPPSLAKRARDQAGALSAYRHLNARAISMLRPGGILVAASCSAHVPAAEFLGMIRELAEQSGRRREELWTTGHASDHQASFPEAEYLKAICVKFD</sequence>
<name>A0ABW2L802_9BACT</name>
<organism evidence="9 10">
    <name type="scientific">Haloferula chungangensis</name>
    <dbReference type="NCBI Taxonomy" id="1048331"/>
    <lineage>
        <taxon>Bacteria</taxon>
        <taxon>Pseudomonadati</taxon>
        <taxon>Verrucomicrobiota</taxon>
        <taxon>Verrucomicrobiia</taxon>
        <taxon>Verrucomicrobiales</taxon>
        <taxon>Verrucomicrobiaceae</taxon>
        <taxon>Haloferula</taxon>
    </lineage>
</organism>
<dbReference type="InterPro" id="IPR019614">
    <property type="entry name" value="SAM-dep_methyl-trfase"/>
</dbReference>
<dbReference type="RefSeq" id="WP_379711679.1">
    <property type="nucleotide sequence ID" value="NZ_JBHTBS010000004.1"/>
</dbReference>
<reference evidence="10" key="1">
    <citation type="journal article" date="2019" name="Int. J. Syst. Evol. Microbiol.">
        <title>The Global Catalogue of Microorganisms (GCM) 10K type strain sequencing project: providing services to taxonomists for standard genome sequencing and annotation.</title>
        <authorList>
            <consortium name="The Broad Institute Genomics Platform"/>
            <consortium name="The Broad Institute Genome Sequencing Center for Infectious Disease"/>
            <person name="Wu L."/>
            <person name="Ma J."/>
        </authorList>
    </citation>
    <scope>NUCLEOTIDE SEQUENCE [LARGE SCALE GENOMIC DNA]</scope>
    <source>
        <strain evidence="10">CGMCC 4.1467</strain>
    </source>
</reference>
<gene>
    <name evidence="9" type="ORF">ACFQY0_09575</name>
</gene>
<protein>
    <submittedName>
        <fullName evidence="9">Class I SAM-dependent rRNA methyltransferase</fullName>
        <ecNumber evidence="9">2.1.1.-</ecNumber>
    </submittedName>
</protein>
<dbReference type="Pfam" id="PF10672">
    <property type="entry name" value="Methyltrans_SAM"/>
    <property type="match status" value="1"/>
</dbReference>
<evidence type="ECO:0000256" key="3">
    <source>
        <dbReference type="ARBA" id="ARBA00022603"/>
    </source>
</evidence>
<dbReference type="InterPro" id="IPR041532">
    <property type="entry name" value="RlmI-like_PUA"/>
</dbReference>
<evidence type="ECO:0000256" key="6">
    <source>
        <dbReference type="ARBA" id="ARBA00038091"/>
    </source>
</evidence>
<feature type="domain" description="RlmI-like PUA" evidence="8">
    <location>
        <begin position="13"/>
        <end position="73"/>
    </location>
</feature>